<reference evidence="5" key="1">
    <citation type="submission" date="2024-06" db="EMBL/GenBank/DDBJ databases">
        <title>Multi-omics analyses provide insights into the biosynthesis of the anticancer antibiotic pleurotin in Hohenbuehelia grisea.</title>
        <authorList>
            <person name="Weaver J.A."/>
            <person name="Alberti F."/>
        </authorList>
    </citation>
    <scope>NUCLEOTIDE SEQUENCE [LARGE SCALE GENOMIC DNA]</scope>
    <source>
        <strain evidence="5">T-177</strain>
    </source>
</reference>
<keyword evidence="1" id="KW-0812">Transmembrane</keyword>
<dbReference type="Gene3D" id="1.20.810.10">
    <property type="entry name" value="Cytochrome Bc1 Complex, Chain C"/>
    <property type="match status" value="1"/>
</dbReference>
<dbReference type="InterPro" id="IPR043502">
    <property type="entry name" value="DNA/RNA_pol_sf"/>
</dbReference>
<evidence type="ECO:0000313" key="4">
    <source>
        <dbReference type="EMBL" id="KAL0953080.1"/>
    </source>
</evidence>
<evidence type="ECO:0000259" key="3">
    <source>
        <dbReference type="PROSITE" id="PS51002"/>
    </source>
</evidence>
<keyword evidence="1" id="KW-1133">Transmembrane helix</keyword>
<evidence type="ECO:0000259" key="2">
    <source>
        <dbReference type="PROSITE" id="PS50878"/>
    </source>
</evidence>
<dbReference type="InterPro" id="IPR027387">
    <property type="entry name" value="Cytb/b6-like_sf"/>
</dbReference>
<dbReference type="EMBL" id="JASNQZ010000009">
    <property type="protein sequence ID" value="KAL0953080.1"/>
    <property type="molecule type" value="Genomic_DNA"/>
</dbReference>
<name>A0ABR3JDA3_9AGAR</name>
<dbReference type="Proteomes" id="UP001556367">
    <property type="component" value="Unassembled WGS sequence"/>
</dbReference>
<accession>A0ABR3JDA3</accession>
<evidence type="ECO:0000256" key="1">
    <source>
        <dbReference type="SAM" id="Phobius"/>
    </source>
</evidence>
<dbReference type="CDD" id="cd01651">
    <property type="entry name" value="RT_G2_intron"/>
    <property type="match status" value="1"/>
</dbReference>
<dbReference type="InterPro" id="IPR000477">
    <property type="entry name" value="RT_dom"/>
</dbReference>
<dbReference type="PROSITE" id="PS50878">
    <property type="entry name" value="RT_POL"/>
    <property type="match status" value="1"/>
</dbReference>
<dbReference type="InterPro" id="IPR024937">
    <property type="entry name" value="Domain_X"/>
</dbReference>
<protein>
    <submittedName>
        <fullName evidence="4">Uncharacterized protein</fullName>
    </submittedName>
</protein>
<feature type="transmembrane region" description="Helical" evidence="1">
    <location>
        <begin position="62"/>
        <end position="83"/>
    </location>
</feature>
<dbReference type="PANTHER" id="PTHR34047">
    <property type="entry name" value="NUCLEAR INTRON MATURASE 1, MITOCHONDRIAL-RELATED"/>
    <property type="match status" value="1"/>
</dbReference>
<dbReference type="InterPro" id="IPR051083">
    <property type="entry name" value="GrpII_Intron_Splice-Mob/Def"/>
</dbReference>
<dbReference type="PROSITE" id="PS51002">
    <property type="entry name" value="CYTB_NTER"/>
    <property type="match status" value="1"/>
</dbReference>
<dbReference type="Pfam" id="PF00078">
    <property type="entry name" value="RVT_1"/>
    <property type="match status" value="2"/>
</dbReference>
<feature type="domain" description="Reverse transcriptase" evidence="2">
    <location>
        <begin position="368"/>
        <end position="650"/>
    </location>
</feature>
<feature type="domain" description="Cytochrome b/b6 N-terminal region profile" evidence="3">
    <location>
        <begin position="1"/>
        <end position="93"/>
    </location>
</feature>
<sequence length="800" mass="90343">MAYIYTFLFIYVSWYVLPFGQMSYWGATVITNLLSAIPFFGQDLVELIWGGFSVSNATLNRFFSLHYLLPFLLAALAVAHLIALHTHGSNNPNGVTSNGDRYAFHPYFIFKLRRFDVIAHPTPKEGELGGSCVIGFGTSYLGKWGNSLPNRACMKKVLEAAKHLVAKGSVQLDMVRAILPKFQFPFHSHEGGYLRCIEIYQLLLRAGFEGSEYTQRLENCTKGTSKEMNEKPKSKGSRININSGPAKASKGYAVRGLGVAVGRYGVPNSTRSTLLMSLRSSPALPSLRGYSTGTGCSTNVLDKLRDLNNRSINFPDKPIDRDLYKTFILNKDMFLIAYNRLKSKPGMMTPGISPITLDGMSSEIIDKIIHQLKTEEFAFSPGRRINITKASGGTRPLTIGNPREKVVQEIIRLVLEAIYEPEFKNTSFGFRPNKSCHTALRHVFTKFKGCAWWIEGDIKGCFENIPHDKLMDILSQRIQDQRFLQLIRKALNAGYMVSNRYKYDIVGTPQGSIISPILANIYLHQLDLFVDSLKSEFDILGPRKRHPIAYKLQYAIRKAKKSGDSNSVRKLAVNMRSAPNKLINSGNRSIKYVRYADDWVIAVNGTYTEAADILNRVTLFLKDLGLTVSPTKSKITNTYKEPALFLGTNIAHSKAVTYSLHKKGTLQRNSGFLVLSAPMDRIYKKLRENGYMKNHRGMTRVVWLSLEARQIINLANSIIRGYENYYSFAHNKGQLCTYVYYIIKDTVLRTLANKFSLKTRAAVTKKFGPDIALFDQNNRDKDNKPKLITKLYKPSYRQNN</sequence>
<dbReference type="SUPFAM" id="SSF81342">
    <property type="entry name" value="Transmembrane di-heme cytochromes"/>
    <property type="match status" value="1"/>
</dbReference>
<dbReference type="InterPro" id="IPR005797">
    <property type="entry name" value="Cyt_b/b6_N"/>
</dbReference>
<proteinExistence type="predicted"/>
<comment type="caution">
    <text evidence="4">The sequence shown here is derived from an EMBL/GenBank/DDBJ whole genome shotgun (WGS) entry which is preliminary data.</text>
</comment>
<dbReference type="Pfam" id="PF01348">
    <property type="entry name" value="Intron_maturas2"/>
    <property type="match status" value="1"/>
</dbReference>
<dbReference type="PANTHER" id="PTHR34047:SF8">
    <property type="entry name" value="PROTEIN YKFC"/>
    <property type="match status" value="1"/>
</dbReference>
<keyword evidence="5" id="KW-1185">Reference proteome</keyword>
<organism evidence="4 5">
    <name type="scientific">Hohenbuehelia grisea</name>
    <dbReference type="NCBI Taxonomy" id="104357"/>
    <lineage>
        <taxon>Eukaryota</taxon>
        <taxon>Fungi</taxon>
        <taxon>Dikarya</taxon>
        <taxon>Basidiomycota</taxon>
        <taxon>Agaricomycotina</taxon>
        <taxon>Agaricomycetes</taxon>
        <taxon>Agaricomycetidae</taxon>
        <taxon>Agaricales</taxon>
        <taxon>Pleurotineae</taxon>
        <taxon>Pleurotaceae</taxon>
        <taxon>Hohenbuehelia</taxon>
    </lineage>
</organism>
<keyword evidence="1" id="KW-0472">Membrane</keyword>
<gene>
    <name evidence="4" type="ORF">HGRIS_005418</name>
</gene>
<dbReference type="InterPro" id="IPR016174">
    <property type="entry name" value="Di-haem_cyt_TM"/>
</dbReference>
<dbReference type="SUPFAM" id="SSF56672">
    <property type="entry name" value="DNA/RNA polymerases"/>
    <property type="match status" value="1"/>
</dbReference>
<dbReference type="Pfam" id="PF00033">
    <property type="entry name" value="Cytochrome_B"/>
    <property type="match status" value="1"/>
</dbReference>
<evidence type="ECO:0000313" key="5">
    <source>
        <dbReference type="Proteomes" id="UP001556367"/>
    </source>
</evidence>